<dbReference type="AlphaFoldDB" id="A0A2P2QX55"/>
<evidence type="ECO:0000256" key="1">
    <source>
        <dbReference type="SAM" id="Phobius"/>
    </source>
</evidence>
<feature type="transmembrane region" description="Helical" evidence="1">
    <location>
        <begin position="30"/>
        <end position="49"/>
    </location>
</feature>
<reference evidence="2" key="1">
    <citation type="submission" date="2018-02" db="EMBL/GenBank/DDBJ databases">
        <title>Rhizophora mucronata_Transcriptome.</title>
        <authorList>
            <person name="Meera S.P."/>
            <person name="Sreeshan A."/>
            <person name="Augustine A."/>
        </authorList>
    </citation>
    <scope>NUCLEOTIDE SEQUENCE</scope>
    <source>
        <tissue evidence="2">Leaf</tissue>
    </source>
</reference>
<evidence type="ECO:0000313" key="2">
    <source>
        <dbReference type="EMBL" id="MBX71582.1"/>
    </source>
</evidence>
<keyword evidence="1" id="KW-0812">Transmembrane</keyword>
<keyword evidence="1" id="KW-1133">Transmembrane helix</keyword>
<keyword evidence="1" id="KW-0472">Membrane</keyword>
<name>A0A2P2QX55_RHIMU</name>
<protein>
    <submittedName>
        <fullName evidence="2">Uncharacterized protein</fullName>
    </submittedName>
</protein>
<organism evidence="2">
    <name type="scientific">Rhizophora mucronata</name>
    <name type="common">Asiatic mangrove</name>
    <dbReference type="NCBI Taxonomy" id="61149"/>
    <lineage>
        <taxon>Eukaryota</taxon>
        <taxon>Viridiplantae</taxon>
        <taxon>Streptophyta</taxon>
        <taxon>Embryophyta</taxon>
        <taxon>Tracheophyta</taxon>
        <taxon>Spermatophyta</taxon>
        <taxon>Magnoliopsida</taxon>
        <taxon>eudicotyledons</taxon>
        <taxon>Gunneridae</taxon>
        <taxon>Pentapetalae</taxon>
        <taxon>rosids</taxon>
        <taxon>fabids</taxon>
        <taxon>Malpighiales</taxon>
        <taxon>Rhizophoraceae</taxon>
        <taxon>Rhizophora</taxon>
    </lineage>
</organism>
<sequence>MLHLRYRLVYVYPYVDFQMRKQKCLPSSECWLIFDLLCYFIMLAGGALYL</sequence>
<proteinExistence type="predicted"/>
<dbReference type="EMBL" id="GGEC01091098">
    <property type="protein sequence ID" value="MBX71582.1"/>
    <property type="molecule type" value="Transcribed_RNA"/>
</dbReference>
<accession>A0A2P2QX55</accession>